<dbReference type="EMBL" id="CM001885">
    <property type="protein sequence ID" value="EOY12997.1"/>
    <property type="molecule type" value="Genomic_DNA"/>
</dbReference>
<evidence type="ECO:0000259" key="1">
    <source>
        <dbReference type="Pfam" id="PF13966"/>
    </source>
</evidence>
<evidence type="ECO:0000313" key="3">
    <source>
        <dbReference type="Proteomes" id="UP000026915"/>
    </source>
</evidence>
<sequence length="149" mass="17386">MVWFHSIWKLAVPPKIQCFLWLAILNSIPMKVFLSSRGVHFSPDQLRCVWCGQVEECCSHILLTCPFSSRVWGYVLKWWGISWCSPCSLSSFMLAWDGCSFGGIIYKRWLIVCATSLWSLWLVRNETVFNSKVWDGLQIFFLIKLCSMF</sequence>
<dbReference type="Proteomes" id="UP000026915">
    <property type="component" value="Chromosome 7"/>
</dbReference>
<name>A0A061F8F8_THECC</name>
<evidence type="ECO:0000313" key="2">
    <source>
        <dbReference type="EMBL" id="EOY12997.1"/>
    </source>
</evidence>
<dbReference type="eggNOG" id="KOG1075">
    <property type="taxonomic scope" value="Eukaryota"/>
</dbReference>
<gene>
    <name evidence="2" type="ORF">TCM_031503</name>
</gene>
<reference evidence="2 3" key="1">
    <citation type="journal article" date="2013" name="Genome Biol.">
        <title>The genome sequence of the most widely cultivated cacao type and its use to identify candidate genes regulating pod color.</title>
        <authorList>
            <person name="Motamayor J.C."/>
            <person name="Mockaitis K."/>
            <person name="Schmutz J."/>
            <person name="Haiminen N."/>
            <person name="Iii D.L."/>
            <person name="Cornejo O."/>
            <person name="Findley S.D."/>
            <person name="Zheng P."/>
            <person name="Utro F."/>
            <person name="Royaert S."/>
            <person name="Saski C."/>
            <person name="Jenkins J."/>
            <person name="Podicheti R."/>
            <person name="Zhao M."/>
            <person name="Scheffler B.E."/>
            <person name="Stack J.C."/>
            <person name="Feltus F.A."/>
            <person name="Mustiga G.M."/>
            <person name="Amores F."/>
            <person name="Phillips W."/>
            <person name="Marelli J.P."/>
            <person name="May G.D."/>
            <person name="Shapiro H."/>
            <person name="Ma J."/>
            <person name="Bustamante C.D."/>
            <person name="Schnell R.J."/>
            <person name="Main D."/>
            <person name="Gilbert D."/>
            <person name="Parida L."/>
            <person name="Kuhn D.N."/>
        </authorList>
    </citation>
    <scope>NUCLEOTIDE SEQUENCE [LARGE SCALE GENOMIC DNA]</scope>
    <source>
        <strain evidence="3">cv. Matina 1-6</strain>
    </source>
</reference>
<dbReference type="InParanoid" id="A0A061F8F8"/>
<dbReference type="Pfam" id="PF13966">
    <property type="entry name" value="zf-RVT"/>
    <property type="match status" value="1"/>
</dbReference>
<protein>
    <recommendedName>
        <fullName evidence="1">Reverse transcriptase zinc-binding domain-containing protein</fullName>
    </recommendedName>
</protein>
<dbReference type="InterPro" id="IPR026960">
    <property type="entry name" value="RVT-Znf"/>
</dbReference>
<proteinExistence type="predicted"/>
<accession>A0A061F8F8</accession>
<dbReference type="OMA" id="ENVECAR"/>
<organism evidence="2 3">
    <name type="scientific">Theobroma cacao</name>
    <name type="common">Cacao</name>
    <name type="synonym">Cocoa</name>
    <dbReference type="NCBI Taxonomy" id="3641"/>
    <lineage>
        <taxon>Eukaryota</taxon>
        <taxon>Viridiplantae</taxon>
        <taxon>Streptophyta</taxon>
        <taxon>Embryophyta</taxon>
        <taxon>Tracheophyta</taxon>
        <taxon>Spermatophyta</taxon>
        <taxon>Magnoliopsida</taxon>
        <taxon>eudicotyledons</taxon>
        <taxon>Gunneridae</taxon>
        <taxon>Pentapetalae</taxon>
        <taxon>rosids</taxon>
        <taxon>malvids</taxon>
        <taxon>Malvales</taxon>
        <taxon>Malvaceae</taxon>
        <taxon>Byttnerioideae</taxon>
        <taxon>Theobroma</taxon>
    </lineage>
</organism>
<keyword evidence="3" id="KW-1185">Reference proteome</keyword>
<dbReference type="AlphaFoldDB" id="A0A061F8F8"/>
<dbReference type="Gramene" id="EOY12997">
    <property type="protein sequence ID" value="EOY12997"/>
    <property type="gene ID" value="TCM_031503"/>
</dbReference>
<feature type="domain" description="Reverse transcriptase zinc-binding" evidence="1">
    <location>
        <begin position="3"/>
        <end position="72"/>
    </location>
</feature>
<dbReference type="HOGENOM" id="CLU_1753013_0_0_1"/>